<accession>A0AAU7F7S7</accession>
<organism evidence="1">
    <name type="scientific">Chitinibacter mangrovi</name>
    <dbReference type="NCBI Taxonomy" id="3153927"/>
    <lineage>
        <taxon>Bacteria</taxon>
        <taxon>Pseudomonadati</taxon>
        <taxon>Pseudomonadota</taxon>
        <taxon>Betaproteobacteria</taxon>
        <taxon>Neisseriales</taxon>
        <taxon>Chitinibacteraceae</taxon>
        <taxon>Chitinibacter</taxon>
    </lineage>
</organism>
<evidence type="ECO:0000313" key="1">
    <source>
        <dbReference type="EMBL" id="XBL99958.1"/>
    </source>
</evidence>
<dbReference type="RefSeq" id="WP_348944333.1">
    <property type="nucleotide sequence ID" value="NZ_CP157355.1"/>
</dbReference>
<gene>
    <name evidence="1" type="ORF">ABHF33_12910</name>
</gene>
<name>A0AAU7F7S7_9NEIS</name>
<protein>
    <submittedName>
        <fullName evidence="1">YdgA family protein</fullName>
    </submittedName>
</protein>
<dbReference type="KEGG" id="cmav:ABHF33_12910"/>
<reference evidence="1" key="1">
    <citation type="submission" date="2024-05" db="EMBL/GenBank/DDBJ databases">
        <authorList>
            <person name="Yang L."/>
            <person name="Pan L."/>
        </authorList>
    </citation>
    <scope>NUCLEOTIDE SEQUENCE</scope>
    <source>
        <strain evidence="1">FCG-7</strain>
    </source>
</reference>
<dbReference type="AlphaFoldDB" id="A0AAU7F7S7"/>
<dbReference type="InterPro" id="IPR010352">
    <property type="entry name" value="DUF945"/>
</dbReference>
<proteinExistence type="predicted"/>
<sequence length="486" mass="53738">MKRKVIAGSALGLIVLATGYLGGSYYAGQAVEQTMLKQHEWISKLPYFIVKSHSYQRNWLSSTEVTTLQVNPELYRFLLEKEGEKLQTFEVTYTNHIQHGPLPLLLRFNPLPYKAVVSTEFKYSADTEKFLAKFFGEQKPITIENRIAFNDDGVMKINVPSFDYEEALSGVKAKWQGLDATLSYGGDFNRVQFEASVPGLSGQAKEKGSFALQGLSVSLNQSKGANGIMIGTNTAKVAQFDLDMQEGNPLKLKLENLVYQGKVNEDGQFINGSAQLDLSKLLLNDKPYGPAVMIAEANHLHGKTLAKISDEITLLQKQKLNREQLTEALSKLAKEHGLPLLQNDPEFAIKKLEVKLPDGKIHFAGSVGLKGFVEADLDKPVSLVSKLDAQADFAIPRKVVETLVMWQARNMFAGAEEGQINHEDIDFLASQFVEGQINKLSDQNLIRVEGDLLSAKASLKGGKFILNDIAVPLPWDQEQDLPAAAE</sequence>
<dbReference type="Pfam" id="PF06097">
    <property type="entry name" value="DUF945"/>
    <property type="match status" value="1"/>
</dbReference>
<dbReference type="EMBL" id="CP157355">
    <property type="protein sequence ID" value="XBL99958.1"/>
    <property type="molecule type" value="Genomic_DNA"/>
</dbReference>